<reference evidence="3" key="1">
    <citation type="submission" date="2016-01" db="EMBL/GenBank/DDBJ databases">
        <authorList>
            <person name="Mitreva M."/>
            <person name="Pepin K.H."/>
            <person name="Mihindukulasuriya K.A."/>
            <person name="Fulton R."/>
            <person name="Fronick C."/>
            <person name="O'Laughlin M."/>
            <person name="Miner T."/>
            <person name="Herter B."/>
            <person name="Rosa B.A."/>
            <person name="Cordes M."/>
            <person name="Tomlinson C."/>
            <person name="Wollam A."/>
            <person name="Palsikar V.B."/>
            <person name="Mardis E.R."/>
            <person name="Wilson R.K."/>
        </authorList>
    </citation>
    <scope>NUCLEOTIDE SEQUENCE [LARGE SCALE GENOMIC DNA]</scope>
    <source>
        <strain evidence="3">MJR7716</strain>
    </source>
</reference>
<dbReference type="Proteomes" id="UP000070533">
    <property type="component" value="Unassembled WGS sequence"/>
</dbReference>
<evidence type="ECO:0000256" key="1">
    <source>
        <dbReference type="SAM" id="MobiDB-lite"/>
    </source>
</evidence>
<keyword evidence="2" id="KW-0687">Ribonucleoprotein</keyword>
<gene>
    <name evidence="2" type="ORF">HMPREF3226_02414</name>
</gene>
<keyword evidence="3" id="KW-1185">Reference proteome</keyword>
<dbReference type="GO" id="GO:0005840">
    <property type="term" value="C:ribosome"/>
    <property type="evidence" value="ECO:0007669"/>
    <property type="project" value="UniProtKB-KW"/>
</dbReference>
<dbReference type="EMBL" id="LRQG01000221">
    <property type="protein sequence ID" value="KXA33541.1"/>
    <property type="molecule type" value="Genomic_DNA"/>
</dbReference>
<dbReference type="AlphaFoldDB" id="A0A133PVX3"/>
<feature type="compositionally biased region" description="Basic residues" evidence="1">
    <location>
        <begin position="51"/>
        <end position="61"/>
    </location>
</feature>
<comment type="caution">
    <text evidence="2">The sequence shown here is derived from an EMBL/GenBank/DDBJ whole genome shotgun (WGS) entry which is preliminary data.</text>
</comment>
<organism evidence="2 3">
    <name type="scientific">Prevotella corporis</name>
    <dbReference type="NCBI Taxonomy" id="28128"/>
    <lineage>
        <taxon>Bacteria</taxon>
        <taxon>Pseudomonadati</taxon>
        <taxon>Bacteroidota</taxon>
        <taxon>Bacteroidia</taxon>
        <taxon>Bacteroidales</taxon>
        <taxon>Prevotellaceae</taxon>
        <taxon>Prevotella</taxon>
    </lineage>
</organism>
<feature type="region of interest" description="Disordered" evidence="1">
    <location>
        <begin position="1"/>
        <end position="71"/>
    </location>
</feature>
<name>A0A133PVX3_9BACT</name>
<keyword evidence="2" id="KW-0689">Ribosomal protein</keyword>
<accession>A0A133PVX3</accession>
<evidence type="ECO:0000313" key="3">
    <source>
        <dbReference type="Proteomes" id="UP000070533"/>
    </source>
</evidence>
<sequence>MAHSRHKKQGKDNTRATQSYKRGDPKTAKGRQKAIAEPQQEKDGTAAAHRQQLRRHTKTNKMYHSINTRTL</sequence>
<protein>
    <submittedName>
        <fullName evidence="2">50S ribosomal protein L17 domain protein</fullName>
    </submittedName>
</protein>
<proteinExistence type="predicted"/>
<evidence type="ECO:0000313" key="2">
    <source>
        <dbReference type="EMBL" id="KXA33541.1"/>
    </source>
</evidence>
<dbReference type="PATRIC" id="fig|28128.5.peg.2485"/>
<dbReference type="STRING" id="28128.HMPREF3226_02414"/>
<feature type="compositionally biased region" description="Polar residues" evidence="1">
    <location>
        <begin position="62"/>
        <end position="71"/>
    </location>
</feature>